<dbReference type="Pfam" id="PF00672">
    <property type="entry name" value="HAMP"/>
    <property type="match status" value="1"/>
</dbReference>
<accession>A0A917S451</accession>
<dbReference type="PANTHER" id="PTHR32089">
    <property type="entry name" value="METHYL-ACCEPTING CHEMOTAXIS PROTEIN MCPB"/>
    <property type="match status" value="1"/>
</dbReference>
<dbReference type="InterPro" id="IPR029151">
    <property type="entry name" value="Sensor-like_sf"/>
</dbReference>
<comment type="similarity">
    <text evidence="9">Belongs to the methyl-accepting chemotaxis (MCP) protein family.</text>
</comment>
<feature type="transmembrane region" description="Helical" evidence="12">
    <location>
        <begin position="275"/>
        <end position="298"/>
    </location>
</feature>
<keyword evidence="16" id="KW-1185">Reference proteome</keyword>
<dbReference type="GO" id="GO:0005886">
    <property type="term" value="C:plasma membrane"/>
    <property type="evidence" value="ECO:0007669"/>
    <property type="project" value="UniProtKB-SubCell"/>
</dbReference>
<dbReference type="SUPFAM" id="SSF58104">
    <property type="entry name" value="Methyl-accepting chemotaxis protein (MCP) signaling domain"/>
    <property type="match status" value="1"/>
</dbReference>
<gene>
    <name evidence="15" type="primary">mcpB</name>
    <name evidence="15" type="ORF">GCM10007968_20570</name>
</gene>
<protein>
    <submittedName>
        <fullName evidence="15">Methyl-accepting chemotaxis protein McpB</fullName>
    </submittedName>
</protein>
<dbReference type="AlphaFoldDB" id="A0A917S451"/>
<dbReference type="EMBL" id="BMOK01000008">
    <property type="protein sequence ID" value="GGL56448.1"/>
    <property type="molecule type" value="Genomic_DNA"/>
</dbReference>
<sequence length="661" mass="71151">MLHLKKNKHRSLGLSTLAVLFIIVIIAIPDLLIGLFIYRDVQASSQAQLDSSAANSLRFLDKNLTQFIQGKTHIVTQLSDSLSGKTDNPKDIQSTLGTVQGVDQDEAALYLANRQGALIFLPATAKIPKSLDPRTRPWYKLAMQYPGKPVITAPYLSSDGSNAMTVTIAETTSDGTGVIGMDLKLSKISAIVNQVKVGESGHAFLLDNNYAWVVNSQAKSGGKAPSALIREFAGRSSGSLFQNNQHVYFVTNQLTGWKIGGTMNLNEIDNMVVPLLVNVGLFALITIIIVTVLVWLIVRKYVLKPTARMVSVFEKISKNDFTQGMDTETTSNREFAQLSVSVNHMMGSLKNVVRTIGSKSEMLAASSEELSASTEENKATSDEISRSIQEIALAADEQANNVERLVEEAEAVNQAVGSITERTSNLARTSDESSQIVQNGQDALQITANQMGTIKEKMSNLSQMVNNLSRQSKEIGEIIHVINDIADQTRLLSLNASIEAARAGENGKGFAVVAGEIQKLSAQSAQSANQINDILTVIQQDTEQVVTSMEDGIHEVDKGMSAVSQSGSSFDNIKSFVNTVSEQIKNVTAAIHDISTSTAHSVASFQPIKELASQTSSNAQNVSAATEEQSASTEEVARSATALSTIADELNQLVATFKIKA</sequence>
<dbReference type="Proteomes" id="UP000654670">
    <property type="component" value="Unassembled WGS sequence"/>
</dbReference>
<dbReference type="Gene3D" id="1.10.287.950">
    <property type="entry name" value="Methyl-accepting chemotaxis protein"/>
    <property type="match status" value="1"/>
</dbReference>
<evidence type="ECO:0000256" key="1">
    <source>
        <dbReference type="ARBA" id="ARBA00004651"/>
    </source>
</evidence>
<dbReference type="Gene3D" id="3.30.450.20">
    <property type="entry name" value="PAS domain"/>
    <property type="match status" value="2"/>
</dbReference>
<keyword evidence="6 12" id="KW-1133">Transmembrane helix</keyword>
<comment type="subcellular location">
    <subcellularLocation>
        <location evidence="1">Cell membrane</location>
        <topology evidence="1">Multi-pass membrane protein</topology>
    </subcellularLocation>
</comment>
<evidence type="ECO:0000259" key="13">
    <source>
        <dbReference type="PROSITE" id="PS50111"/>
    </source>
</evidence>
<feature type="transmembrane region" description="Helical" evidence="12">
    <location>
        <begin position="12"/>
        <end position="38"/>
    </location>
</feature>
<dbReference type="Pfam" id="PF00015">
    <property type="entry name" value="MCPsignal"/>
    <property type="match status" value="1"/>
</dbReference>
<dbReference type="InterPro" id="IPR033479">
    <property type="entry name" value="dCache_1"/>
</dbReference>
<dbReference type="PANTHER" id="PTHR32089:SF114">
    <property type="entry name" value="METHYL-ACCEPTING CHEMOTAXIS PROTEIN MCPB"/>
    <property type="match status" value="1"/>
</dbReference>
<evidence type="ECO:0000313" key="16">
    <source>
        <dbReference type="Proteomes" id="UP000654670"/>
    </source>
</evidence>
<feature type="coiled-coil region" evidence="11">
    <location>
        <begin position="388"/>
        <end position="415"/>
    </location>
</feature>
<organism evidence="15 16">
    <name type="scientific">Sporolactobacillus putidus</name>
    <dbReference type="NCBI Taxonomy" id="492735"/>
    <lineage>
        <taxon>Bacteria</taxon>
        <taxon>Bacillati</taxon>
        <taxon>Bacillota</taxon>
        <taxon>Bacilli</taxon>
        <taxon>Bacillales</taxon>
        <taxon>Sporolactobacillaceae</taxon>
        <taxon>Sporolactobacillus</taxon>
    </lineage>
</organism>
<evidence type="ECO:0000256" key="12">
    <source>
        <dbReference type="SAM" id="Phobius"/>
    </source>
</evidence>
<keyword evidence="7 12" id="KW-0472">Membrane</keyword>
<keyword evidence="8 10" id="KW-0807">Transducer</keyword>
<dbReference type="PROSITE" id="PS50885">
    <property type="entry name" value="HAMP"/>
    <property type="match status" value="1"/>
</dbReference>
<evidence type="ECO:0000256" key="10">
    <source>
        <dbReference type="PROSITE-ProRule" id="PRU00284"/>
    </source>
</evidence>
<evidence type="ECO:0000256" key="4">
    <source>
        <dbReference type="ARBA" id="ARBA00022500"/>
    </source>
</evidence>
<keyword evidence="2" id="KW-1003">Cell membrane</keyword>
<evidence type="ECO:0000256" key="2">
    <source>
        <dbReference type="ARBA" id="ARBA00022475"/>
    </source>
</evidence>
<dbReference type="CDD" id="cd06225">
    <property type="entry name" value="HAMP"/>
    <property type="match status" value="1"/>
</dbReference>
<dbReference type="Pfam" id="PF02743">
    <property type="entry name" value="dCache_1"/>
    <property type="match status" value="1"/>
</dbReference>
<dbReference type="SMART" id="SM00283">
    <property type="entry name" value="MA"/>
    <property type="match status" value="1"/>
</dbReference>
<dbReference type="Gene3D" id="6.10.340.10">
    <property type="match status" value="1"/>
</dbReference>
<keyword evidence="4" id="KW-0145">Chemotaxis</keyword>
<dbReference type="CDD" id="cd12913">
    <property type="entry name" value="PDC1_MCP_like"/>
    <property type="match status" value="1"/>
</dbReference>
<dbReference type="GO" id="GO:0006935">
    <property type="term" value="P:chemotaxis"/>
    <property type="evidence" value="ECO:0007669"/>
    <property type="project" value="UniProtKB-KW"/>
</dbReference>
<evidence type="ECO:0000256" key="9">
    <source>
        <dbReference type="ARBA" id="ARBA00029447"/>
    </source>
</evidence>
<evidence type="ECO:0000313" key="15">
    <source>
        <dbReference type="EMBL" id="GGL56448.1"/>
    </source>
</evidence>
<reference evidence="15" key="1">
    <citation type="journal article" date="2014" name="Int. J. Syst. Evol. Microbiol.">
        <title>Complete genome sequence of Corynebacterium casei LMG S-19264T (=DSM 44701T), isolated from a smear-ripened cheese.</title>
        <authorList>
            <consortium name="US DOE Joint Genome Institute (JGI-PGF)"/>
            <person name="Walter F."/>
            <person name="Albersmeier A."/>
            <person name="Kalinowski J."/>
            <person name="Ruckert C."/>
        </authorList>
    </citation>
    <scope>NUCLEOTIDE SEQUENCE</scope>
    <source>
        <strain evidence="15">JCM 15325</strain>
    </source>
</reference>
<name>A0A917S451_9BACL</name>
<evidence type="ECO:0000256" key="5">
    <source>
        <dbReference type="ARBA" id="ARBA00022692"/>
    </source>
</evidence>
<dbReference type="CDD" id="cd11386">
    <property type="entry name" value="MCP_signal"/>
    <property type="match status" value="1"/>
</dbReference>
<evidence type="ECO:0000256" key="3">
    <source>
        <dbReference type="ARBA" id="ARBA00022481"/>
    </source>
</evidence>
<keyword evidence="5 12" id="KW-0812">Transmembrane</keyword>
<evidence type="ECO:0000256" key="8">
    <source>
        <dbReference type="ARBA" id="ARBA00023224"/>
    </source>
</evidence>
<dbReference type="InterPro" id="IPR003660">
    <property type="entry name" value="HAMP_dom"/>
</dbReference>
<dbReference type="GO" id="GO:0007165">
    <property type="term" value="P:signal transduction"/>
    <property type="evidence" value="ECO:0007669"/>
    <property type="project" value="UniProtKB-KW"/>
</dbReference>
<evidence type="ECO:0000256" key="11">
    <source>
        <dbReference type="SAM" id="Coils"/>
    </source>
</evidence>
<keyword evidence="3" id="KW-0488">Methylation</keyword>
<dbReference type="SUPFAM" id="SSF103190">
    <property type="entry name" value="Sensory domain-like"/>
    <property type="match status" value="1"/>
</dbReference>
<reference evidence="15" key="2">
    <citation type="submission" date="2020-09" db="EMBL/GenBank/DDBJ databases">
        <authorList>
            <person name="Sun Q."/>
            <person name="Ohkuma M."/>
        </authorList>
    </citation>
    <scope>NUCLEOTIDE SEQUENCE</scope>
    <source>
        <strain evidence="15">JCM 15325</strain>
    </source>
</reference>
<dbReference type="PROSITE" id="PS50111">
    <property type="entry name" value="CHEMOTAXIS_TRANSDUC_2"/>
    <property type="match status" value="1"/>
</dbReference>
<dbReference type="RefSeq" id="WP_188803036.1">
    <property type="nucleotide sequence ID" value="NZ_BMOK01000008.1"/>
</dbReference>
<comment type="caution">
    <text evidence="15">The sequence shown here is derived from an EMBL/GenBank/DDBJ whole genome shotgun (WGS) entry which is preliminary data.</text>
</comment>
<dbReference type="InterPro" id="IPR004089">
    <property type="entry name" value="MCPsignal_dom"/>
</dbReference>
<evidence type="ECO:0000256" key="7">
    <source>
        <dbReference type="ARBA" id="ARBA00023136"/>
    </source>
</evidence>
<feature type="domain" description="Methyl-accepting transducer" evidence="13">
    <location>
        <begin position="373"/>
        <end position="644"/>
    </location>
</feature>
<keyword evidence="11" id="KW-0175">Coiled coil</keyword>
<evidence type="ECO:0000256" key="6">
    <source>
        <dbReference type="ARBA" id="ARBA00022989"/>
    </source>
</evidence>
<proteinExistence type="inferred from homology"/>
<feature type="domain" description="HAMP" evidence="14">
    <location>
        <begin position="300"/>
        <end position="354"/>
    </location>
</feature>
<dbReference type="SMART" id="SM00304">
    <property type="entry name" value="HAMP"/>
    <property type="match status" value="1"/>
</dbReference>
<evidence type="ECO:0000259" key="14">
    <source>
        <dbReference type="PROSITE" id="PS50885"/>
    </source>
</evidence>